<reference evidence="7 8" key="1">
    <citation type="submission" date="2017-05" db="EMBL/GenBank/DDBJ databases">
        <title>Draft genome sequence of Elsinoe australis.</title>
        <authorList>
            <person name="Cheng Q."/>
        </authorList>
    </citation>
    <scope>NUCLEOTIDE SEQUENCE [LARGE SCALE GENOMIC DNA]</scope>
    <source>
        <strain evidence="7 8">NL1</strain>
    </source>
</reference>
<dbReference type="STRING" id="40998.A0A2P8A2U9"/>
<dbReference type="Pfam" id="PF01494">
    <property type="entry name" value="FAD_binding_3"/>
    <property type="match status" value="1"/>
</dbReference>
<feature type="domain" description="FAD-binding" evidence="6">
    <location>
        <begin position="33"/>
        <end position="393"/>
    </location>
</feature>
<dbReference type="AlphaFoldDB" id="A0A2P8A2U9"/>
<comment type="similarity">
    <text evidence="1">Belongs to the paxM FAD-dependent monooxygenase family.</text>
</comment>
<dbReference type="OrthoDB" id="9993796at2759"/>
<keyword evidence="8" id="KW-1185">Reference proteome</keyword>
<gene>
    <name evidence="7" type="ORF">B9Z65_3890</name>
</gene>
<evidence type="ECO:0000256" key="1">
    <source>
        <dbReference type="ARBA" id="ARBA00007992"/>
    </source>
</evidence>
<dbReference type="InterPro" id="IPR036188">
    <property type="entry name" value="FAD/NAD-bd_sf"/>
</dbReference>
<name>A0A2P8A2U9_9PEZI</name>
<evidence type="ECO:0000256" key="5">
    <source>
        <dbReference type="ARBA" id="ARBA00023033"/>
    </source>
</evidence>
<evidence type="ECO:0000259" key="6">
    <source>
        <dbReference type="Pfam" id="PF01494"/>
    </source>
</evidence>
<keyword evidence="4" id="KW-0560">Oxidoreductase</keyword>
<dbReference type="PANTHER" id="PTHR13789">
    <property type="entry name" value="MONOOXYGENASE"/>
    <property type="match status" value="1"/>
</dbReference>
<keyword evidence="5 7" id="KW-0503">Monooxygenase</keyword>
<dbReference type="InterPro" id="IPR002938">
    <property type="entry name" value="FAD-bd"/>
</dbReference>
<keyword evidence="2" id="KW-0285">Flavoprotein</keyword>
<dbReference type="SUPFAM" id="SSF54373">
    <property type="entry name" value="FAD-linked reductases, C-terminal domain"/>
    <property type="match status" value="1"/>
</dbReference>
<evidence type="ECO:0000256" key="3">
    <source>
        <dbReference type="ARBA" id="ARBA00022827"/>
    </source>
</evidence>
<evidence type="ECO:0000256" key="4">
    <source>
        <dbReference type="ARBA" id="ARBA00023002"/>
    </source>
</evidence>
<comment type="caution">
    <text evidence="7">The sequence shown here is derived from an EMBL/GenBank/DDBJ whole genome shotgun (WGS) entry which is preliminary data.</text>
</comment>
<organism evidence="7 8">
    <name type="scientific">Elsinoe australis</name>
    <dbReference type="NCBI Taxonomy" id="40998"/>
    <lineage>
        <taxon>Eukaryota</taxon>
        <taxon>Fungi</taxon>
        <taxon>Dikarya</taxon>
        <taxon>Ascomycota</taxon>
        <taxon>Pezizomycotina</taxon>
        <taxon>Dothideomycetes</taxon>
        <taxon>Dothideomycetidae</taxon>
        <taxon>Myriangiales</taxon>
        <taxon>Elsinoaceae</taxon>
        <taxon>Elsinoe</taxon>
    </lineage>
</organism>
<dbReference type="EMBL" id="NHZQ01000072">
    <property type="protein sequence ID" value="PSK54801.1"/>
    <property type="molecule type" value="Genomic_DNA"/>
</dbReference>
<dbReference type="GO" id="GO:0004497">
    <property type="term" value="F:monooxygenase activity"/>
    <property type="evidence" value="ECO:0007669"/>
    <property type="project" value="UniProtKB-KW"/>
</dbReference>
<dbReference type="GO" id="GO:0071949">
    <property type="term" value="F:FAD binding"/>
    <property type="evidence" value="ECO:0007669"/>
    <property type="project" value="InterPro"/>
</dbReference>
<evidence type="ECO:0000313" key="7">
    <source>
        <dbReference type="EMBL" id="PSK54801.1"/>
    </source>
</evidence>
<dbReference type="Gene3D" id="3.50.50.60">
    <property type="entry name" value="FAD/NAD(P)-binding domain"/>
    <property type="match status" value="1"/>
</dbReference>
<dbReference type="PRINTS" id="PR00420">
    <property type="entry name" value="RNGMNOXGNASE"/>
</dbReference>
<dbReference type="Proteomes" id="UP000243723">
    <property type="component" value="Unassembled WGS sequence"/>
</dbReference>
<evidence type="ECO:0000313" key="8">
    <source>
        <dbReference type="Proteomes" id="UP000243723"/>
    </source>
</evidence>
<accession>A0A2P8A2U9</accession>
<keyword evidence="3" id="KW-0274">FAD</keyword>
<dbReference type="SUPFAM" id="SSF51905">
    <property type="entry name" value="FAD/NAD(P)-binding domain"/>
    <property type="match status" value="1"/>
</dbReference>
<proteinExistence type="inferred from homology"/>
<protein>
    <submittedName>
        <fullName evidence="7">Kynurenine 3-monooxygenase</fullName>
    </submittedName>
</protein>
<evidence type="ECO:0000256" key="2">
    <source>
        <dbReference type="ARBA" id="ARBA00022630"/>
    </source>
</evidence>
<dbReference type="PANTHER" id="PTHR13789:SF314">
    <property type="entry name" value="FAD-BINDING DOMAIN-CONTAINING PROTEIN"/>
    <property type="match status" value="1"/>
</dbReference>
<sequence length="441" mass="48607">MLHKPLSPLAPKLDFLPTCPPLPTTMVERRPLKVVIIGAGIAGLAAATVLRKAHDVTIYEKNSKDTVEPSNAVGLGPNGSRMAQLLGLSDLDVQACTITGYKTWTKDLHLLYDQDMDYEKFTGSNSWTVYRQDLKDALLASATAPGTGRSVDIVYDKEIDEVDAYDGLVIFSDGTQVTADLIVGADGVHSKVRPAIEDITNAAPVPANLSFFRFSIPYARLQTLFRKELPAPFRFSHGPFLSVVVASDGSNRNMVIYPCRSGSIVNFGFAVPDHVLKEPSSQSWYSTGSISELLSHYEDFPAWTQTVIRSVSPEDVRLYQVRDLDPLDAYVCGKTVLIGDAAHPMTPHMGQGTNQALEDAEGLSILLNPKVNASNITDHLYKWEAVRKPRASEIQLNSRVAAAKVEPAVFMERLRFIWDYHGIDDALDKMMNHLASTYLDR</sequence>
<dbReference type="InterPro" id="IPR050493">
    <property type="entry name" value="FAD-dep_Monooxygenase_BioMet"/>
</dbReference>